<name>A0AAN6SBE3_9PEZI</name>
<evidence type="ECO:0000313" key="2">
    <source>
        <dbReference type="EMBL" id="KAK3947435.1"/>
    </source>
</evidence>
<dbReference type="EMBL" id="MU859350">
    <property type="protein sequence ID" value="KAK3947435.1"/>
    <property type="molecule type" value="Genomic_DNA"/>
</dbReference>
<gene>
    <name evidence="2" type="ORF">QBC32DRAFT_354294</name>
</gene>
<organism evidence="2 3">
    <name type="scientific">Pseudoneurospora amorphoporcata</name>
    <dbReference type="NCBI Taxonomy" id="241081"/>
    <lineage>
        <taxon>Eukaryota</taxon>
        <taxon>Fungi</taxon>
        <taxon>Dikarya</taxon>
        <taxon>Ascomycota</taxon>
        <taxon>Pezizomycotina</taxon>
        <taxon>Sordariomycetes</taxon>
        <taxon>Sordariomycetidae</taxon>
        <taxon>Sordariales</taxon>
        <taxon>Sordariaceae</taxon>
        <taxon>Pseudoneurospora</taxon>
    </lineage>
</organism>
<reference evidence="2" key="2">
    <citation type="submission" date="2023-06" db="EMBL/GenBank/DDBJ databases">
        <authorList>
            <consortium name="Lawrence Berkeley National Laboratory"/>
            <person name="Mondo S.J."/>
            <person name="Hensen N."/>
            <person name="Bonometti L."/>
            <person name="Westerberg I."/>
            <person name="Brannstrom I.O."/>
            <person name="Guillou S."/>
            <person name="Cros-Aarteil S."/>
            <person name="Calhoun S."/>
            <person name="Haridas S."/>
            <person name="Kuo A."/>
            <person name="Pangilinan J."/>
            <person name="Riley R."/>
            <person name="Labutti K."/>
            <person name="Andreopoulos B."/>
            <person name="Lipzen A."/>
            <person name="Chen C."/>
            <person name="Yanf M."/>
            <person name="Daum C."/>
            <person name="Ng V."/>
            <person name="Clum A."/>
            <person name="Steindorff A."/>
            <person name="Ohm R."/>
            <person name="Martin F."/>
            <person name="Silar P."/>
            <person name="Natvig D."/>
            <person name="Lalanne C."/>
            <person name="Gautier V."/>
            <person name="Ament-Velasquez S.L."/>
            <person name="Kruys A."/>
            <person name="Hutchinson M.I."/>
            <person name="Powell A.J."/>
            <person name="Barry K."/>
            <person name="Miller A.N."/>
            <person name="Grigoriev I.V."/>
            <person name="Debuchy R."/>
            <person name="Gladieux P."/>
            <person name="Thoren M.H."/>
            <person name="Johannesson H."/>
        </authorList>
    </citation>
    <scope>NUCLEOTIDE SEQUENCE</scope>
    <source>
        <strain evidence="2">CBS 626.80</strain>
    </source>
</reference>
<comment type="caution">
    <text evidence="2">The sequence shown here is derived from an EMBL/GenBank/DDBJ whole genome shotgun (WGS) entry which is preliminary data.</text>
</comment>
<feature type="region of interest" description="Disordered" evidence="1">
    <location>
        <begin position="1"/>
        <end position="40"/>
    </location>
</feature>
<keyword evidence="3" id="KW-1185">Reference proteome</keyword>
<dbReference type="Proteomes" id="UP001303222">
    <property type="component" value="Unassembled WGS sequence"/>
</dbReference>
<proteinExistence type="predicted"/>
<dbReference type="AlphaFoldDB" id="A0AAN6SBE3"/>
<sequence length="206" mass="22207">MTITPSTPPGAGCGPTSTITSDSARRSDWDSGMGEGLTFANRPGPVKKVLPTRLSLWEAVESSALQFADGLEDLIPTPEPPTLNDLLDLPVHRAPPLQLDAIATSFFEPGHLSQLLTRGQFDDVLDGLSLDAADELTLEAAADKDDDVQGRILGELENSAATNDFSWEDKSTRIAEALLRVRHQVASLICRYSLFSVACLPTPRRP</sequence>
<evidence type="ECO:0000313" key="3">
    <source>
        <dbReference type="Proteomes" id="UP001303222"/>
    </source>
</evidence>
<reference evidence="2" key="1">
    <citation type="journal article" date="2023" name="Mol. Phylogenet. Evol.">
        <title>Genome-scale phylogeny and comparative genomics of the fungal order Sordariales.</title>
        <authorList>
            <person name="Hensen N."/>
            <person name="Bonometti L."/>
            <person name="Westerberg I."/>
            <person name="Brannstrom I.O."/>
            <person name="Guillou S."/>
            <person name="Cros-Aarteil S."/>
            <person name="Calhoun S."/>
            <person name="Haridas S."/>
            <person name="Kuo A."/>
            <person name="Mondo S."/>
            <person name="Pangilinan J."/>
            <person name="Riley R."/>
            <person name="LaButti K."/>
            <person name="Andreopoulos B."/>
            <person name="Lipzen A."/>
            <person name="Chen C."/>
            <person name="Yan M."/>
            <person name="Daum C."/>
            <person name="Ng V."/>
            <person name="Clum A."/>
            <person name="Steindorff A."/>
            <person name="Ohm R.A."/>
            <person name="Martin F."/>
            <person name="Silar P."/>
            <person name="Natvig D.O."/>
            <person name="Lalanne C."/>
            <person name="Gautier V."/>
            <person name="Ament-Velasquez S.L."/>
            <person name="Kruys A."/>
            <person name="Hutchinson M.I."/>
            <person name="Powell A.J."/>
            <person name="Barry K."/>
            <person name="Miller A.N."/>
            <person name="Grigoriev I.V."/>
            <person name="Debuchy R."/>
            <person name="Gladieux P."/>
            <person name="Hiltunen Thoren M."/>
            <person name="Johannesson H."/>
        </authorList>
    </citation>
    <scope>NUCLEOTIDE SEQUENCE</scope>
    <source>
        <strain evidence="2">CBS 626.80</strain>
    </source>
</reference>
<evidence type="ECO:0000256" key="1">
    <source>
        <dbReference type="SAM" id="MobiDB-lite"/>
    </source>
</evidence>
<accession>A0AAN6SBE3</accession>
<protein>
    <submittedName>
        <fullName evidence="2">Uncharacterized protein</fullName>
    </submittedName>
</protein>